<dbReference type="Pfam" id="PF04228">
    <property type="entry name" value="Zn_peptidase"/>
    <property type="match status" value="1"/>
</dbReference>
<dbReference type="PANTHER" id="PTHR30168">
    <property type="entry name" value="PUTATIVE MEMBRANE PROTEIN YPFJ"/>
    <property type="match status" value="1"/>
</dbReference>
<evidence type="ECO:0000256" key="2">
    <source>
        <dbReference type="ARBA" id="ARBA00022692"/>
    </source>
</evidence>
<feature type="compositionally biased region" description="Basic and acidic residues" evidence="5">
    <location>
        <begin position="282"/>
        <end position="291"/>
    </location>
</feature>
<dbReference type="InterPro" id="IPR007343">
    <property type="entry name" value="Uncharacterised_pept_Zn_put"/>
</dbReference>
<evidence type="ECO:0000256" key="6">
    <source>
        <dbReference type="SAM" id="Phobius"/>
    </source>
</evidence>
<dbReference type="RefSeq" id="WP_302708097.1">
    <property type="nucleotide sequence ID" value="NZ_JAULSC010000009.1"/>
</dbReference>
<evidence type="ECO:0000256" key="3">
    <source>
        <dbReference type="ARBA" id="ARBA00022989"/>
    </source>
</evidence>
<evidence type="ECO:0000256" key="5">
    <source>
        <dbReference type="SAM" id="MobiDB-lite"/>
    </source>
</evidence>
<sequence length="319" mass="33405">MRFNPKARLDTRRTRDVGRSSGAGRSRSRLPSGGGRGGSSLPIPGGVAGGGGVVAVIIAVGFFVVTQLMGGGAGLDMGSGGSLDAGRFEDSDRYAACETGEDANESVDCARVAVENSLYDYWGDTLGSDFRPADSLVTFSGQVSTGCGAASSAVGPFYCPADDTIYLDSGFFDEVLERQLGGPDGGFVEAYVLAHEYGHHVQNVLGTMGRVRTQQGASSDAVRLELQADCYAGMWARGATATEDSSGTALFSELTDEDVRLALEAAASVGDDRIQQQTQGQVDKESWTHGSAEQRQRWFRVGFDGGGLDDCDTFAADSL</sequence>
<keyword evidence="4 6" id="KW-0472">Membrane</keyword>
<gene>
    <name evidence="7" type="ORF">QWJ41_10790</name>
</gene>
<feature type="region of interest" description="Disordered" evidence="5">
    <location>
        <begin position="272"/>
        <end position="291"/>
    </location>
</feature>
<evidence type="ECO:0000256" key="1">
    <source>
        <dbReference type="ARBA" id="ARBA00004167"/>
    </source>
</evidence>
<feature type="region of interest" description="Disordered" evidence="5">
    <location>
        <begin position="1"/>
        <end position="41"/>
    </location>
</feature>
<name>A0ABT8TSS0_9ACTN</name>
<keyword evidence="2 6" id="KW-0812">Transmembrane</keyword>
<protein>
    <submittedName>
        <fullName evidence="7">Neutral zinc metallopeptidase</fullName>
    </submittedName>
</protein>
<dbReference type="EMBL" id="JAULSC010000009">
    <property type="protein sequence ID" value="MDO3396208.1"/>
    <property type="molecule type" value="Genomic_DNA"/>
</dbReference>
<evidence type="ECO:0000313" key="7">
    <source>
        <dbReference type="EMBL" id="MDO3396208.1"/>
    </source>
</evidence>
<dbReference type="SUPFAM" id="SSF55486">
    <property type="entry name" value="Metalloproteases ('zincins'), catalytic domain"/>
    <property type="match status" value="1"/>
</dbReference>
<organism evidence="7 8">
    <name type="scientific">Nocardioides cremeus</name>
    <dbReference type="NCBI Taxonomy" id="3058044"/>
    <lineage>
        <taxon>Bacteria</taxon>
        <taxon>Bacillati</taxon>
        <taxon>Actinomycetota</taxon>
        <taxon>Actinomycetes</taxon>
        <taxon>Propionibacteriales</taxon>
        <taxon>Nocardioidaceae</taxon>
        <taxon>Nocardioides</taxon>
    </lineage>
</organism>
<reference evidence="7" key="1">
    <citation type="submission" date="2023-06" db="EMBL/GenBank/DDBJ databases">
        <title>Genome sequence of Nocardioides sp. SOB44.</title>
        <authorList>
            <person name="Zhang G."/>
        </authorList>
    </citation>
    <scope>NUCLEOTIDE SEQUENCE</scope>
    <source>
        <strain evidence="7">SOB44</strain>
    </source>
</reference>
<evidence type="ECO:0000256" key="4">
    <source>
        <dbReference type="ARBA" id="ARBA00023136"/>
    </source>
</evidence>
<accession>A0ABT8TSS0</accession>
<comment type="caution">
    <text evidence="7">The sequence shown here is derived from an EMBL/GenBank/DDBJ whole genome shotgun (WGS) entry which is preliminary data.</text>
</comment>
<feature type="compositionally biased region" description="Basic and acidic residues" evidence="5">
    <location>
        <begin position="7"/>
        <end position="18"/>
    </location>
</feature>
<evidence type="ECO:0000313" key="8">
    <source>
        <dbReference type="Proteomes" id="UP001168363"/>
    </source>
</evidence>
<proteinExistence type="predicted"/>
<comment type="subcellular location">
    <subcellularLocation>
        <location evidence="1">Membrane</location>
        <topology evidence="1">Single-pass membrane protein</topology>
    </subcellularLocation>
</comment>
<dbReference type="Proteomes" id="UP001168363">
    <property type="component" value="Unassembled WGS sequence"/>
</dbReference>
<feature type="transmembrane region" description="Helical" evidence="6">
    <location>
        <begin position="43"/>
        <end position="65"/>
    </location>
</feature>
<keyword evidence="3 6" id="KW-1133">Transmembrane helix</keyword>
<keyword evidence="8" id="KW-1185">Reference proteome</keyword>
<feature type="compositionally biased region" description="Low complexity" evidence="5">
    <location>
        <begin position="19"/>
        <end position="31"/>
    </location>
</feature>
<dbReference type="PANTHER" id="PTHR30168:SF0">
    <property type="entry name" value="INNER MEMBRANE PROTEIN"/>
    <property type="match status" value="1"/>
</dbReference>